<proteinExistence type="predicted"/>
<dbReference type="RefSeq" id="WP_087401070.1">
    <property type="nucleotide sequence ID" value="NZ_NFHB01000001.1"/>
</dbReference>
<sequence length="358" mass="39854">MVGKVISGSSFSGTVGYVMKEESRILEAEGIMPPEVKDMVQDFKDQTMLNPRLKNTVGHISLSFSPKDAPKMTDALMTQIAKKYMQKMGITDTQYLLVRHLDQPHPHCHLVYNRVGNNGQTISDKNIKLRNAKVCRKLTEKYGLYLAPGKDDVRREQLREPDKTKYEIHDAIKGCLPKCKNWNELEGKLKEQGIGIRYKYCGNTDRKQGVLFSKNGFEFSGSKIDRAFSFTKLDQHFTHVQQQTQHRATLFGNLSTAAGNYRSAFAGLFGNTGRGGGSAREEPPSVNLGKAGGIPLPPAGSPVGVSAEQLQRKPGESPEEHIARITALLDAAAEAMAIAAMEHRRRLEEQKRRAKMKI</sequence>
<dbReference type="OrthoDB" id="1525197at2"/>
<name>A0A1Y3QZE6_9BACT</name>
<reference evidence="4" key="1">
    <citation type="submission" date="2017-04" db="EMBL/GenBank/DDBJ databases">
        <title>Function of individual gut microbiota members based on whole genome sequencing of pure cultures obtained from chicken caecum.</title>
        <authorList>
            <person name="Medvecky M."/>
            <person name="Cejkova D."/>
            <person name="Polansky O."/>
            <person name="Karasova D."/>
            <person name="Kubasova T."/>
            <person name="Cizek A."/>
            <person name="Rychlik I."/>
        </authorList>
    </citation>
    <scope>NUCLEOTIDE SEQUENCE [LARGE SCALE GENOMIC DNA]</scope>
    <source>
        <strain evidence="4">An90</strain>
    </source>
</reference>
<feature type="region of interest" description="Disordered" evidence="1">
    <location>
        <begin position="273"/>
        <end position="321"/>
    </location>
</feature>
<evidence type="ECO:0000313" key="4">
    <source>
        <dbReference type="Proteomes" id="UP000195772"/>
    </source>
</evidence>
<comment type="caution">
    <text evidence="3">The sequence shown here is derived from an EMBL/GenBank/DDBJ whole genome shotgun (WGS) entry which is preliminary data.</text>
</comment>
<organism evidence="3 4">
    <name type="scientific">Alistipes onderdonkii</name>
    <dbReference type="NCBI Taxonomy" id="328813"/>
    <lineage>
        <taxon>Bacteria</taxon>
        <taxon>Pseudomonadati</taxon>
        <taxon>Bacteroidota</taxon>
        <taxon>Bacteroidia</taxon>
        <taxon>Bacteroidales</taxon>
        <taxon>Rikenellaceae</taxon>
        <taxon>Alistipes</taxon>
    </lineage>
</organism>
<evidence type="ECO:0000259" key="2">
    <source>
        <dbReference type="Pfam" id="PF03432"/>
    </source>
</evidence>
<accession>A0A1Y3QZE6</accession>
<dbReference type="Proteomes" id="UP000195772">
    <property type="component" value="Unassembled WGS sequence"/>
</dbReference>
<dbReference type="EMBL" id="NFHB01000001">
    <property type="protein sequence ID" value="OUN05054.1"/>
    <property type="molecule type" value="Genomic_DNA"/>
</dbReference>
<gene>
    <name evidence="3" type="ORF">B5G41_01755</name>
</gene>
<feature type="domain" description="MobA/VirD2-like nuclease" evidence="2">
    <location>
        <begin position="17"/>
        <end position="144"/>
    </location>
</feature>
<dbReference type="AlphaFoldDB" id="A0A1Y3QZE6"/>
<feature type="compositionally biased region" description="Basic and acidic residues" evidence="1">
    <location>
        <begin position="310"/>
        <end position="321"/>
    </location>
</feature>
<dbReference type="InterPro" id="IPR005094">
    <property type="entry name" value="Endonuclease_MobA/VirD2"/>
</dbReference>
<evidence type="ECO:0000256" key="1">
    <source>
        <dbReference type="SAM" id="MobiDB-lite"/>
    </source>
</evidence>
<protein>
    <submittedName>
        <fullName evidence="3">Type VI secretion protein</fullName>
    </submittedName>
</protein>
<dbReference type="Pfam" id="PF03432">
    <property type="entry name" value="Relaxase"/>
    <property type="match status" value="1"/>
</dbReference>
<evidence type="ECO:0000313" key="3">
    <source>
        <dbReference type="EMBL" id="OUN05054.1"/>
    </source>
</evidence>